<comment type="caution">
    <text evidence="3">The sequence shown here is derived from an EMBL/GenBank/DDBJ whole genome shotgun (WGS) entry which is preliminary data.</text>
</comment>
<dbReference type="EMBL" id="CAMXCT030002223">
    <property type="protein sequence ID" value="CAL4783883.1"/>
    <property type="molecule type" value="Genomic_DNA"/>
</dbReference>
<dbReference type="GO" id="GO:0070042">
    <property type="term" value="F:rRNA (uridine-N3-)-methyltransferase activity"/>
    <property type="evidence" value="ECO:0007669"/>
    <property type="project" value="InterPro"/>
</dbReference>
<gene>
    <name evidence="3" type="ORF">C1SCF055_LOCUS23037</name>
</gene>
<sequence length="329" mass="37104">MAHKHLKGVRSAMKSSLKRQFKQEKEKKRLKAQQKTKKEADPKRNPYAGLRKWQIKALKAEQRQDDVAKAAKAAAVAPKVAPAKNLPAPQSQKEKKLAKKEARLHLQQMRKHRALYEVKGAHRVLLVGEGNFSFARALCEVRGSGEGIYATGFDGEATLKRKYPDALEMRGKVEEMGGTTLLTVDATKLHKVREFRDAFRIISWNFPHLGAGEKDVEKNNEQHRKLLSSFFASALRCLDEQGLVHVAMKQGEPYKSWKIVQLAKAATDGALHLQGVVPFSLAAWPGYAHRRTRGFHERFSKQDSEELAKGAKVYIFGRDSNGEEELEED</sequence>
<evidence type="ECO:0000313" key="3">
    <source>
        <dbReference type="EMBL" id="CAI3996571.1"/>
    </source>
</evidence>
<proteinExistence type="predicted"/>
<dbReference type="Proteomes" id="UP001152797">
    <property type="component" value="Unassembled WGS sequence"/>
</dbReference>
<dbReference type="EMBL" id="CAMXCT010002223">
    <property type="protein sequence ID" value="CAI3996571.1"/>
    <property type="molecule type" value="Genomic_DNA"/>
</dbReference>
<keyword evidence="5" id="KW-1185">Reference proteome</keyword>
<feature type="region of interest" description="Disordered" evidence="1">
    <location>
        <begin position="1"/>
        <end position="49"/>
    </location>
</feature>
<dbReference type="AlphaFoldDB" id="A0A9P1CSC7"/>
<accession>A0A9P1CSC7</accession>
<dbReference type="Pfam" id="PF10354">
    <property type="entry name" value="BMT5-like"/>
    <property type="match status" value="1"/>
</dbReference>
<dbReference type="GO" id="GO:0070475">
    <property type="term" value="P:rRNA base methylation"/>
    <property type="evidence" value="ECO:0007669"/>
    <property type="project" value="InterPro"/>
</dbReference>
<dbReference type="PANTHER" id="PTHR11538:SF26">
    <property type="entry name" value="FERREDOXIN-FOLD ANTICODON-BINDING DOMAIN-CONTAINING PROTEIN 1"/>
    <property type="match status" value="1"/>
</dbReference>
<protein>
    <submittedName>
        <fullName evidence="4">25S rRNA (Uridine-N(3))-methyltransferase BMT5-like domain-containing protein</fullName>
    </submittedName>
</protein>
<dbReference type="InterPro" id="IPR019446">
    <property type="entry name" value="BMT5-like"/>
</dbReference>
<feature type="domain" description="25S rRNA (uridine-N(3))-methyltransferase BMT5-like" evidence="2">
    <location>
        <begin position="125"/>
        <end position="291"/>
    </location>
</feature>
<evidence type="ECO:0000313" key="5">
    <source>
        <dbReference type="Proteomes" id="UP001152797"/>
    </source>
</evidence>
<reference evidence="3" key="1">
    <citation type="submission" date="2022-10" db="EMBL/GenBank/DDBJ databases">
        <authorList>
            <person name="Chen Y."/>
            <person name="Dougan E. K."/>
            <person name="Chan C."/>
            <person name="Rhodes N."/>
            <person name="Thang M."/>
        </authorList>
    </citation>
    <scope>NUCLEOTIDE SEQUENCE</scope>
</reference>
<dbReference type="OrthoDB" id="427910at2759"/>
<dbReference type="GO" id="GO:0005737">
    <property type="term" value="C:cytoplasm"/>
    <property type="evidence" value="ECO:0007669"/>
    <property type="project" value="TreeGrafter"/>
</dbReference>
<organism evidence="3">
    <name type="scientific">Cladocopium goreaui</name>
    <dbReference type="NCBI Taxonomy" id="2562237"/>
    <lineage>
        <taxon>Eukaryota</taxon>
        <taxon>Sar</taxon>
        <taxon>Alveolata</taxon>
        <taxon>Dinophyceae</taxon>
        <taxon>Suessiales</taxon>
        <taxon>Symbiodiniaceae</taxon>
        <taxon>Cladocopium</taxon>
    </lineage>
</organism>
<evidence type="ECO:0000256" key="1">
    <source>
        <dbReference type="SAM" id="MobiDB-lite"/>
    </source>
</evidence>
<evidence type="ECO:0000313" key="4">
    <source>
        <dbReference type="EMBL" id="CAL4783883.1"/>
    </source>
</evidence>
<evidence type="ECO:0000259" key="2">
    <source>
        <dbReference type="Pfam" id="PF10354"/>
    </source>
</evidence>
<dbReference type="EMBL" id="CAMXCT020002223">
    <property type="protein sequence ID" value="CAL1149946.1"/>
    <property type="molecule type" value="Genomic_DNA"/>
</dbReference>
<dbReference type="PANTHER" id="PTHR11538">
    <property type="entry name" value="PHENYLALANYL-TRNA SYNTHETASE"/>
    <property type="match status" value="1"/>
</dbReference>
<reference evidence="4 5" key="2">
    <citation type="submission" date="2024-05" db="EMBL/GenBank/DDBJ databases">
        <authorList>
            <person name="Chen Y."/>
            <person name="Shah S."/>
            <person name="Dougan E. K."/>
            <person name="Thang M."/>
            <person name="Chan C."/>
        </authorList>
    </citation>
    <scope>NUCLEOTIDE SEQUENCE [LARGE SCALE GENOMIC DNA]</scope>
</reference>
<name>A0A9P1CSC7_9DINO</name>